<keyword evidence="5 6" id="KW-0472">Membrane</keyword>
<dbReference type="AlphaFoldDB" id="A0A239PQP9"/>
<evidence type="ECO:0000256" key="3">
    <source>
        <dbReference type="ARBA" id="ARBA00022960"/>
    </source>
</evidence>
<dbReference type="HAMAP" id="MF_02079">
    <property type="entry name" value="PGT_RodA"/>
    <property type="match status" value="1"/>
</dbReference>
<protein>
    <recommendedName>
        <fullName evidence="6">Peptidoglycan glycosyltransferase MrdB</fullName>
        <shortName evidence="6">PGT</shortName>
        <ecNumber evidence="6">2.4.99.28</ecNumber>
    </recommendedName>
    <alternativeName>
        <fullName evidence="6">Cell elongation protein RodA</fullName>
    </alternativeName>
    <alternativeName>
        <fullName evidence="6">Cell wall polymerase</fullName>
    </alternativeName>
    <alternativeName>
        <fullName evidence="6">Peptidoglycan polymerase</fullName>
        <shortName evidence="6">PG polymerase</shortName>
    </alternativeName>
</protein>
<feature type="transmembrane region" description="Helical" evidence="6">
    <location>
        <begin position="346"/>
        <end position="369"/>
    </location>
</feature>
<organism evidence="7 8">
    <name type="scientific">Amphiplicatus metriothermophilus</name>
    <dbReference type="NCBI Taxonomy" id="1519374"/>
    <lineage>
        <taxon>Bacteria</taxon>
        <taxon>Pseudomonadati</taxon>
        <taxon>Pseudomonadota</taxon>
        <taxon>Alphaproteobacteria</taxon>
        <taxon>Parvularculales</taxon>
        <taxon>Parvularculaceae</taxon>
        <taxon>Amphiplicatus</taxon>
    </lineage>
</organism>
<comment type="subcellular location">
    <subcellularLocation>
        <location evidence="6">Cell inner membrane</location>
        <topology evidence="6">Multi-pass membrane protein</topology>
    </subcellularLocation>
    <subcellularLocation>
        <location evidence="1">Membrane</location>
        <topology evidence="1">Multi-pass membrane protein</topology>
    </subcellularLocation>
</comment>
<evidence type="ECO:0000313" key="7">
    <source>
        <dbReference type="EMBL" id="SNT72458.1"/>
    </source>
</evidence>
<evidence type="ECO:0000256" key="6">
    <source>
        <dbReference type="HAMAP-Rule" id="MF_02079"/>
    </source>
</evidence>
<dbReference type="PANTHER" id="PTHR30474">
    <property type="entry name" value="CELL CYCLE PROTEIN"/>
    <property type="match status" value="1"/>
</dbReference>
<keyword evidence="6" id="KW-0808">Transferase</keyword>
<dbReference type="GO" id="GO:0009252">
    <property type="term" value="P:peptidoglycan biosynthetic process"/>
    <property type="evidence" value="ECO:0007669"/>
    <property type="project" value="UniProtKB-UniRule"/>
</dbReference>
<reference evidence="7 8" key="1">
    <citation type="submission" date="2017-07" db="EMBL/GenBank/DDBJ databases">
        <authorList>
            <person name="Sun Z.S."/>
            <person name="Albrecht U."/>
            <person name="Echele G."/>
            <person name="Lee C.C."/>
        </authorList>
    </citation>
    <scope>NUCLEOTIDE SEQUENCE [LARGE SCALE GENOMIC DNA]</scope>
    <source>
        <strain evidence="7 8">CGMCC 1.12710</strain>
    </source>
</reference>
<comment type="function">
    <text evidence="6">Peptidoglycan polymerase that is essential for cell wall elongation.</text>
</comment>
<evidence type="ECO:0000313" key="8">
    <source>
        <dbReference type="Proteomes" id="UP000198346"/>
    </source>
</evidence>
<keyword evidence="8" id="KW-1185">Reference proteome</keyword>
<comment type="catalytic activity">
    <reaction evidence="6">
        <text>[GlcNAc-(1-&gt;4)-Mur2Ac(oyl-L-Ala-gamma-D-Glu-L-Lys-D-Ala-D-Ala)](n)-di-trans,octa-cis-undecaprenyl diphosphate + beta-D-GlcNAc-(1-&gt;4)-Mur2Ac(oyl-L-Ala-gamma-D-Glu-L-Lys-D-Ala-D-Ala)-di-trans,octa-cis-undecaprenyl diphosphate = [GlcNAc-(1-&gt;4)-Mur2Ac(oyl-L-Ala-gamma-D-Glu-L-Lys-D-Ala-D-Ala)](n+1)-di-trans,octa-cis-undecaprenyl diphosphate + di-trans,octa-cis-undecaprenyl diphosphate + H(+)</text>
        <dbReference type="Rhea" id="RHEA:23708"/>
        <dbReference type="Rhea" id="RHEA-COMP:9602"/>
        <dbReference type="Rhea" id="RHEA-COMP:9603"/>
        <dbReference type="ChEBI" id="CHEBI:15378"/>
        <dbReference type="ChEBI" id="CHEBI:58405"/>
        <dbReference type="ChEBI" id="CHEBI:60033"/>
        <dbReference type="ChEBI" id="CHEBI:78435"/>
        <dbReference type="EC" id="2.4.99.28"/>
    </reaction>
</comment>
<dbReference type="Proteomes" id="UP000198346">
    <property type="component" value="Unassembled WGS sequence"/>
</dbReference>
<dbReference type="GO" id="GO:0015648">
    <property type="term" value="F:lipid-linked peptidoglycan transporter activity"/>
    <property type="evidence" value="ECO:0007669"/>
    <property type="project" value="TreeGrafter"/>
</dbReference>
<dbReference type="UniPathway" id="UPA00219"/>
<dbReference type="GO" id="GO:0071555">
    <property type="term" value="P:cell wall organization"/>
    <property type="evidence" value="ECO:0007669"/>
    <property type="project" value="UniProtKB-KW"/>
</dbReference>
<dbReference type="PANTHER" id="PTHR30474:SF1">
    <property type="entry name" value="PEPTIDOGLYCAN GLYCOSYLTRANSFERASE MRDB"/>
    <property type="match status" value="1"/>
</dbReference>
<dbReference type="GO" id="GO:0008360">
    <property type="term" value="P:regulation of cell shape"/>
    <property type="evidence" value="ECO:0007669"/>
    <property type="project" value="UniProtKB-KW"/>
</dbReference>
<dbReference type="InterPro" id="IPR001182">
    <property type="entry name" value="FtsW/RodA"/>
</dbReference>
<comment type="pathway">
    <text evidence="6">Cell wall biogenesis; peptidoglycan biosynthesis.</text>
</comment>
<dbReference type="NCBIfam" id="TIGR02210">
    <property type="entry name" value="rodA_shape"/>
    <property type="match status" value="1"/>
</dbReference>
<feature type="transmembrane region" description="Helical" evidence="6">
    <location>
        <begin position="193"/>
        <end position="210"/>
    </location>
</feature>
<dbReference type="RefSeq" id="WP_183234014.1">
    <property type="nucleotide sequence ID" value="NZ_FZQA01000002.1"/>
</dbReference>
<evidence type="ECO:0000256" key="5">
    <source>
        <dbReference type="ARBA" id="ARBA00023136"/>
    </source>
</evidence>
<feature type="transmembrane region" description="Helical" evidence="6">
    <location>
        <begin position="79"/>
        <end position="103"/>
    </location>
</feature>
<dbReference type="GO" id="GO:0032153">
    <property type="term" value="C:cell division site"/>
    <property type="evidence" value="ECO:0007669"/>
    <property type="project" value="TreeGrafter"/>
</dbReference>
<feature type="transmembrane region" description="Helical" evidence="6">
    <location>
        <begin position="316"/>
        <end position="340"/>
    </location>
</feature>
<keyword evidence="3 6" id="KW-0133">Cell shape</keyword>
<dbReference type="GO" id="GO:0008955">
    <property type="term" value="F:peptidoglycan glycosyltransferase activity"/>
    <property type="evidence" value="ECO:0007669"/>
    <property type="project" value="UniProtKB-UniRule"/>
</dbReference>
<keyword evidence="6" id="KW-0961">Cell wall biogenesis/degradation</keyword>
<keyword evidence="4 6" id="KW-1133">Transmembrane helix</keyword>
<dbReference type="GO" id="GO:0005886">
    <property type="term" value="C:plasma membrane"/>
    <property type="evidence" value="ECO:0007669"/>
    <property type="project" value="UniProtKB-SubCell"/>
</dbReference>
<proteinExistence type="inferred from homology"/>
<comment type="similarity">
    <text evidence="6">Belongs to the SEDS family. MrdB/RodA subfamily.</text>
</comment>
<dbReference type="GO" id="GO:0051301">
    <property type="term" value="P:cell division"/>
    <property type="evidence" value="ECO:0007669"/>
    <property type="project" value="InterPro"/>
</dbReference>
<evidence type="ECO:0000256" key="4">
    <source>
        <dbReference type="ARBA" id="ARBA00022989"/>
    </source>
</evidence>
<evidence type="ECO:0000256" key="1">
    <source>
        <dbReference type="ARBA" id="ARBA00004141"/>
    </source>
</evidence>
<accession>A0A239PQP9</accession>
<keyword evidence="6" id="KW-1003">Cell membrane</keyword>
<feature type="transmembrane region" description="Helical" evidence="6">
    <location>
        <begin position="280"/>
        <end position="304"/>
    </location>
</feature>
<gene>
    <name evidence="6" type="primary">mrdB</name>
    <name evidence="6" type="synonym">rodA</name>
    <name evidence="7" type="ORF">SAMN06297382_1503</name>
</gene>
<evidence type="ECO:0000256" key="2">
    <source>
        <dbReference type="ARBA" id="ARBA00022692"/>
    </source>
</evidence>
<feature type="transmembrane region" description="Helical" evidence="6">
    <location>
        <begin position="145"/>
        <end position="163"/>
    </location>
</feature>
<keyword evidence="6" id="KW-0997">Cell inner membrane</keyword>
<keyword evidence="6" id="KW-0573">Peptidoglycan synthesis</keyword>
<sequence>MATIILPGGKRGLRERLSRVHWPLIILLTMVAGAGVVTLYSAAEGSWQPWALKHLIRFAVSLCLLLVMAMVAMRHWMTLAYPVYFFALAALAAVPFIGVVNMGAQRWIEVGGFQFQPSELMKLALVLGLARYYHGLRAEQVSQPLYLVPPLVMIGAPVALVFMQPDLGTAILIGATGAAIVFLAGLSWRIGIIGVIGAFVAGVAAYRFGILKQYQVERILTFLDPDRDPLGKGYHLLQSKIALGSGGLDGKGYMLGTQSQLKFLPEMQTDFIFTIFGEEFGFVGAIGLLLLYYAVIMIGINIALGAKTHFARLASLGVIVTFSLYVLINTGMVMGLAPVVGVPLPLVSYGGTVMLTIMAGFGLLMSAYVSREQDAFSGRGSL</sequence>
<dbReference type="InterPro" id="IPR011923">
    <property type="entry name" value="RodA/MrdB"/>
</dbReference>
<feature type="transmembrane region" description="Helical" evidence="6">
    <location>
        <begin position="169"/>
        <end position="186"/>
    </location>
</feature>
<dbReference type="Pfam" id="PF01098">
    <property type="entry name" value="FTSW_RODA_SPOVE"/>
    <property type="match status" value="1"/>
</dbReference>
<keyword evidence="2 6" id="KW-0812">Transmembrane</keyword>
<dbReference type="EMBL" id="FZQA01000002">
    <property type="protein sequence ID" value="SNT72458.1"/>
    <property type="molecule type" value="Genomic_DNA"/>
</dbReference>
<keyword evidence="6" id="KW-0328">Glycosyltransferase</keyword>
<feature type="transmembrane region" description="Helical" evidence="6">
    <location>
        <begin position="20"/>
        <end position="43"/>
    </location>
</feature>
<dbReference type="EC" id="2.4.99.28" evidence="6"/>
<name>A0A239PQP9_9PROT</name>
<feature type="transmembrane region" description="Helical" evidence="6">
    <location>
        <begin position="55"/>
        <end position="72"/>
    </location>
</feature>